<evidence type="ECO:0000313" key="2">
    <source>
        <dbReference type="Proteomes" id="UP000095463"/>
    </source>
</evidence>
<keyword evidence="2" id="KW-1185">Reference proteome</keyword>
<evidence type="ECO:0000313" key="1">
    <source>
        <dbReference type="EMBL" id="OEO32529.1"/>
    </source>
</evidence>
<dbReference type="GO" id="GO:0044781">
    <property type="term" value="P:bacterial-type flagellum organization"/>
    <property type="evidence" value="ECO:0007669"/>
    <property type="project" value="InterPro"/>
</dbReference>
<dbReference type="AlphaFoldDB" id="A0A1E5XVD1"/>
<dbReference type="Proteomes" id="UP000095463">
    <property type="component" value="Unassembled WGS sequence"/>
</dbReference>
<reference evidence="1 2" key="1">
    <citation type="journal article" date="2015" name="Genome Announc.">
        <title>Genome Assemblies of Three Soil-Associated Devosia species: D. insulae, D. limi, and D. soli.</title>
        <authorList>
            <person name="Hassan Y.I."/>
            <person name="Lepp D."/>
            <person name="Zhou T."/>
        </authorList>
    </citation>
    <scope>NUCLEOTIDE SEQUENCE [LARGE SCALE GENOMIC DNA]</scope>
    <source>
        <strain evidence="1 2">DS-56</strain>
    </source>
</reference>
<organism evidence="1 2">
    <name type="scientific">Devosia insulae DS-56</name>
    <dbReference type="NCBI Taxonomy" id="1116389"/>
    <lineage>
        <taxon>Bacteria</taxon>
        <taxon>Pseudomonadati</taxon>
        <taxon>Pseudomonadota</taxon>
        <taxon>Alphaproteobacteria</taxon>
        <taxon>Hyphomicrobiales</taxon>
        <taxon>Devosiaceae</taxon>
        <taxon>Devosia</taxon>
    </lineage>
</organism>
<comment type="caution">
    <text evidence="1">The sequence shown here is derived from an EMBL/GenBank/DDBJ whole genome shotgun (WGS) entry which is preliminary data.</text>
</comment>
<evidence type="ECO:0008006" key="3">
    <source>
        <dbReference type="Google" id="ProtNLM"/>
    </source>
</evidence>
<dbReference type="InterPro" id="IPR010845">
    <property type="entry name" value="FlaF"/>
</dbReference>
<accession>A0A1E5XVD1</accession>
<gene>
    <name evidence="1" type="ORF">VW23_011180</name>
</gene>
<proteinExistence type="predicted"/>
<name>A0A1E5XVD1_9HYPH</name>
<dbReference type="EMBL" id="LAJE02000070">
    <property type="protein sequence ID" value="OEO32529.1"/>
    <property type="molecule type" value="Genomic_DNA"/>
</dbReference>
<sequence>MQRVRDDWENERHELTAALMFNRKLWTVFLGSVTGEESQLPKALRENIANLGLFVMKQTMTIQAEPSANKLTVLININREIAAGLRAGQS</sequence>
<protein>
    <recommendedName>
        <fullName evidence="3">Flagellar protein FlaF</fullName>
    </recommendedName>
</protein>
<dbReference type="Pfam" id="PF07309">
    <property type="entry name" value="FlaF"/>
    <property type="match status" value="1"/>
</dbReference>